<keyword evidence="4" id="KW-0238">DNA-binding</keyword>
<dbReference type="InterPro" id="IPR000524">
    <property type="entry name" value="Tscrpt_reg_HTH_GntR"/>
</dbReference>
<keyword evidence="2" id="KW-0663">Pyridoxal phosphate</keyword>
<dbReference type="SMART" id="SM00345">
    <property type="entry name" value="HTH_GNTR"/>
    <property type="match status" value="1"/>
</dbReference>
<evidence type="ECO:0000256" key="1">
    <source>
        <dbReference type="ARBA" id="ARBA00005384"/>
    </source>
</evidence>
<dbReference type="PANTHER" id="PTHR46577:SF1">
    <property type="entry name" value="HTH-TYPE TRANSCRIPTIONAL REGULATORY PROTEIN GABR"/>
    <property type="match status" value="1"/>
</dbReference>
<keyword evidence="9" id="KW-1185">Reference proteome</keyword>
<sequence length="497" mass="53397">MRAEGQGSVSRALYEELRARIGDGTLPSGAALPSTRGLAAERGLSRTTVSLVYEQLAADGFIETRPGAASQVARSLRQGAVHGAQPAATPGPTTPGDAPLRRTSRGGARLAGLQLPAATPPHPSEIDFVYGPLARRDFPAAAWLKAQRAVVQRGPVRLAYGDPMGDPTLRQALQAHLARSRGMACAVEQLMIVNGSQQALDLCARVLLDPGDVVVVEQPGYRMAHHVFEQAGAVLAPVAVDAQGLQTDHLAQVAQAQALYVTPTHQFPLGGFLPMGRRLALLAWAQARGAWVIEDDYDGEYRHGVRPEPSLRALDAQDGVVYIGTFSKTLSPELRLGYLLLPRALVQPFAMAKRLADRHTATVPQRALAQLLADGSYDHHLRRMRRQQRARQQALLVSLARALGAQVQVQGAASGLHVVVWFPGLPADQEMVLVEAAADERVRVYPVGRFDVPGHTAPGRPAGLVMGYALLEREQIEEGVSRLAAAYRRLRQPATPA</sequence>
<dbReference type="CDD" id="cd07377">
    <property type="entry name" value="WHTH_GntR"/>
    <property type="match status" value="1"/>
</dbReference>
<evidence type="ECO:0000256" key="4">
    <source>
        <dbReference type="ARBA" id="ARBA00023125"/>
    </source>
</evidence>
<evidence type="ECO:0000256" key="3">
    <source>
        <dbReference type="ARBA" id="ARBA00023015"/>
    </source>
</evidence>
<evidence type="ECO:0000256" key="5">
    <source>
        <dbReference type="ARBA" id="ARBA00023163"/>
    </source>
</evidence>
<reference evidence="8 9" key="1">
    <citation type="submission" date="2019-09" db="EMBL/GenBank/DDBJ databases">
        <title>Draft genome sequences of 48 bacterial type strains from the CCUG.</title>
        <authorList>
            <person name="Tunovic T."/>
            <person name="Pineiro-Iglesias B."/>
            <person name="Unosson C."/>
            <person name="Inganas E."/>
            <person name="Ohlen M."/>
            <person name="Cardew S."/>
            <person name="Jensie-Markopoulos S."/>
            <person name="Salva-Serra F."/>
            <person name="Jaen-Luchoro D."/>
            <person name="Karlsson R."/>
            <person name="Svensson-Stadler L."/>
            <person name="Chun J."/>
            <person name="Moore E."/>
        </authorList>
    </citation>
    <scope>NUCLEOTIDE SEQUENCE [LARGE SCALE GENOMIC DNA]</scope>
    <source>
        <strain evidence="8 9">CCUG 30977</strain>
    </source>
</reference>
<accession>A0A643F7P2</accession>
<keyword evidence="8" id="KW-0808">Transferase</keyword>
<dbReference type="Proteomes" id="UP000430120">
    <property type="component" value="Unassembled WGS sequence"/>
</dbReference>
<dbReference type="InterPro" id="IPR036388">
    <property type="entry name" value="WH-like_DNA-bd_sf"/>
</dbReference>
<dbReference type="SUPFAM" id="SSF53383">
    <property type="entry name" value="PLP-dependent transferases"/>
    <property type="match status" value="1"/>
</dbReference>
<dbReference type="Gene3D" id="1.10.10.10">
    <property type="entry name" value="Winged helix-like DNA-binding domain superfamily/Winged helix DNA-binding domain"/>
    <property type="match status" value="1"/>
</dbReference>
<keyword evidence="3" id="KW-0805">Transcription regulation</keyword>
<evidence type="ECO:0000256" key="6">
    <source>
        <dbReference type="SAM" id="MobiDB-lite"/>
    </source>
</evidence>
<name>A0A643F7P2_IDEDE</name>
<organism evidence="8 9">
    <name type="scientific">Ideonella dechloratans</name>
    <dbReference type="NCBI Taxonomy" id="36863"/>
    <lineage>
        <taxon>Bacteria</taxon>
        <taxon>Pseudomonadati</taxon>
        <taxon>Pseudomonadota</taxon>
        <taxon>Betaproteobacteria</taxon>
        <taxon>Burkholderiales</taxon>
        <taxon>Sphaerotilaceae</taxon>
        <taxon>Ideonella</taxon>
    </lineage>
</organism>
<dbReference type="AlphaFoldDB" id="A0A643F7P2"/>
<dbReference type="PROSITE" id="PS50949">
    <property type="entry name" value="HTH_GNTR"/>
    <property type="match status" value="1"/>
</dbReference>
<dbReference type="InterPro" id="IPR004839">
    <property type="entry name" value="Aminotransferase_I/II_large"/>
</dbReference>
<dbReference type="InterPro" id="IPR051446">
    <property type="entry name" value="HTH_trans_reg/aminotransferase"/>
</dbReference>
<feature type="domain" description="HTH gntR-type" evidence="7">
    <location>
        <begin position="7"/>
        <end position="75"/>
    </location>
</feature>
<comment type="caution">
    <text evidence="8">The sequence shown here is derived from an EMBL/GenBank/DDBJ whole genome shotgun (WGS) entry which is preliminary data.</text>
</comment>
<dbReference type="Gene3D" id="3.40.640.10">
    <property type="entry name" value="Type I PLP-dependent aspartate aminotransferase-like (Major domain)"/>
    <property type="match status" value="1"/>
</dbReference>
<dbReference type="InterPro" id="IPR015421">
    <property type="entry name" value="PyrdxlP-dep_Trfase_major"/>
</dbReference>
<evidence type="ECO:0000313" key="8">
    <source>
        <dbReference type="EMBL" id="KAB0575582.1"/>
    </source>
</evidence>
<dbReference type="GO" id="GO:0030170">
    <property type="term" value="F:pyridoxal phosphate binding"/>
    <property type="evidence" value="ECO:0007669"/>
    <property type="project" value="InterPro"/>
</dbReference>
<dbReference type="Pfam" id="PF00155">
    <property type="entry name" value="Aminotran_1_2"/>
    <property type="match status" value="1"/>
</dbReference>
<dbReference type="PANTHER" id="PTHR46577">
    <property type="entry name" value="HTH-TYPE TRANSCRIPTIONAL REGULATORY PROTEIN GABR"/>
    <property type="match status" value="1"/>
</dbReference>
<protein>
    <submittedName>
        <fullName evidence="8">PLP-dependent aminotransferase family protein</fullName>
    </submittedName>
</protein>
<dbReference type="EMBL" id="VZPB01000063">
    <property type="protein sequence ID" value="KAB0575582.1"/>
    <property type="molecule type" value="Genomic_DNA"/>
</dbReference>
<dbReference type="SUPFAM" id="SSF46785">
    <property type="entry name" value="Winged helix' DNA-binding domain"/>
    <property type="match status" value="1"/>
</dbReference>
<evidence type="ECO:0000259" key="7">
    <source>
        <dbReference type="PROSITE" id="PS50949"/>
    </source>
</evidence>
<feature type="compositionally biased region" description="Low complexity" evidence="6">
    <location>
        <begin position="83"/>
        <end position="98"/>
    </location>
</feature>
<keyword evidence="8" id="KW-0032">Aminotransferase</keyword>
<dbReference type="GO" id="GO:0003677">
    <property type="term" value="F:DNA binding"/>
    <property type="evidence" value="ECO:0007669"/>
    <property type="project" value="UniProtKB-KW"/>
</dbReference>
<comment type="similarity">
    <text evidence="1">In the C-terminal section; belongs to the class-I pyridoxal-phosphate-dependent aminotransferase family.</text>
</comment>
<gene>
    <name evidence="8" type="ORF">F7Q92_18480</name>
</gene>
<dbReference type="InterPro" id="IPR036390">
    <property type="entry name" value="WH_DNA-bd_sf"/>
</dbReference>
<feature type="region of interest" description="Disordered" evidence="6">
    <location>
        <begin position="77"/>
        <end position="104"/>
    </location>
</feature>
<keyword evidence="5" id="KW-0804">Transcription</keyword>
<dbReference type="CDD" id="cd00609">
    <property type="entry name" value="AAT_like"/>
    <property type="match status" value="1"/>
</dbReference>
<proteinExistence type="inferred from homology"/>
<dbReference type="Pfam" id="PF00392">
    <property type="entry name" value="GntR"/>
    <property type="match status" value="1"/>
</dbReference>
<evidence type="ECO:0000313" key="9">
    <source>
        <dbReference type="Proteomes" id="UP000430120"/>
    </source>
</evidence>
<evidence type="ECO:0000256" key="2">
    <source>
        <dbReference type="ARBA" id="ARBA00022898"/>
    </source>
</evidence>
<dbReference type="GO" id="GO:0003700">
    <property type="term" value="F:DNA-binding transcription factor activity"/>
    <property type="evidence" value="ECO:0007669"/>
    <property type="project" value="InterPro"/>
</dbReference>
<dbReference type="OrthoDB" id="9804020at2"/>
<dbReference type="InterPro" id="IPR015424">
    <property type="entry name" value="PyrdxlP-dep_Trfase"/>
</dbReference>
<dbReference type="GO" id="GO:0008483">
    <property type="term" value="F:transaminase activity"/>
    <property type="evidence" value="ECO:0007669"/>
    <property type="project" value="UniProtKB-KW"/>
</dbReference>